<feature type="transmembrane region" description="Helical" evidence="10">
    <location>
        <begin position="715"/>
        <end position="736"/>
    </location>
</feature>
<dbReference type="PROSITE" id="PS00455">
    <property type="entry name" value="AMP_BINDING"/>
    <property type="match status" value="1"/>
</dbReference>
<organism evidence="13 14">
    <name type="scientific">Scleroderma citrinum Foug A</name>
    <dbReference type="NCBI Taxonomy" id="1036808"/>
    <lineage>
        <taxon>Eukaryota</taxon>
        <taxon>Fungi</taxon>
        <taxon>Dikarya</taxon>
        <taxon>Basidiomycota</taxon>
        <taxon>Agaricomycotina</taxon>
        <taxon>Agaricomycetes</taxon>
        <taxon>Agaricomycetidae</taxon>
        <taxon>Boletales</taxon>
        <taxon>Sclerodermatineae</taxon>
        <taxon>Sclerodermataceae</taxon>
        <taxon>Scleroderma</taxon>
    </lineage>
</organism>
<dbReference type="Gene3D" id="3.40.50.300">
    <property type="entry name" value="P-loop containing nucleotide triphosphate hydrolases"/>
    <property type="match status" value="2"/>
</dbReference>
<reference evidence="14" key="2">
    <citation type="submission" date="2015-01" db="EMBL/GenBank/DDBJ databases">
        <title>Evolutionary Origins and Diversification of the Mycorrhizal Mutualists.</title>
        <authorList>
            <consortium name="DOE Joint Genome Institute"/>
            <consortium name="Mycorrhizal Genomics Consortium"/>
            <person name="Kohler A."/>
            <person name="Kuo A."/>
            <person name="Nagy L.G."/>
            <person name="Floudas D."/>
            <person name="Copeland A."/>
            <person name="Barry K.W."/>
            <person name="Cichocki N."/>
            <person name="Veneault-Fourrey C."/>
            <person name="LaButti K."/>
            <person name="Lindquist E.A."/>
            <person name="Lipzen A."/>
            <person name="Lundell T."/>
            <person name="Morin E."/>
            <person name="Murat C."/>
            <person name="Riley R."/>
            <person name="Ohm R."/>
            <person name="Sun H."/>
            <person name="Tunlid A."/>
            <person name="Henrissat B."/>
            <person name="Grigoriev I.V."/>
            <person name="Hibbett D.S."/>
            <person name="Martin F."/>
        </authorList>
    </citation>
    <scope>NUCLEOTIDE SEQUENCE [LARGE SCALE GENOMIC DNA]</scope>
    <source>
        <strain evidence="14">Foug A</strain>
    </source>
</reference>
<dbReference type="PANTHER" id="PTHR24223">
    <property type="entry name" value="ATP-BINDING CASSETTE SUB-FAMILY C"/>
    <property type="match status" value="1"/>
</dbReference>
<dbReference type="SUPFAM" id="SSF56801">
    <property type="entry name" value="Acetyl-CoA synthetase-like"/>
    <property type="match status" value="1"/>
</dbReference>
<evidence type="ECO:0000313" key="14">
    <source>
        <dbReference type="Proteomes" id="UP000053989"/>
    </source>
</evidence>
<protein>
    <submittedName>
        <fullName evidence="13">Uncharacterized protein</fullName>
    </submittedName>
</protein>
<dbReference type="SUPFAM" id="SSF52540">
    <property type="entry name" value="P-loop containing nucleoside triphosphate hydrolases"/>
    <property type="match status" value="2"/>
</dbReference>
<feature type="domain" description="ABC transporter" evidence="11">
    <location>
        <begin position="1778"/>
        <end position="1994"/>
    </location>
</feature>
<evidence type="ECO:0000256" key="5">
    <source>
        <dbReference type="ARBA" id="ARBA00022741"/>
    </source>
</evidence>
<evidence type="ECO:0000256" key="2">
    <source>
        <dbReference type="ARBA" id="ARBA00022448"/>
    </source>
</evidence>
<feature type="transmembrane region" description="Helical" evidence="10">
    <location>
        <begin position="1597"/>
        <end position="1616"/>
    </location>
</feature>
<evidence type="ECO:0000256" key="7">
    <source>
        <dbReference type="ARBA" id="ARBA00022989"/>
    </source>
</evidence>
<dbReference type="PROSITE" id="PS00211">
    <property type="entry name" value="ABC_TRANSPORTER_1"/>
    <property type="match status" value="2"/>
</dbReference>
<dbReference type="GO" id="GO:0016887">
    <property type="term" value="F:ATP hydrolysis activity"/>
    <property type="evidence" value="ECO:0007669"/>
    <property type="project" value="InterPro"/>
</dbReference>
<feature type="transmembrane region" description="Helical" evidence="10">
    <location>
        <begin position="1574"/>
        <end position="1591"/>
    </location>
</feature>
<dbReference type="FunFam" id="3.40.50.300:FF:000163">
    <property type="entry name" value="Multidrug resistance-associated protein member 4"/>
    <property type="match status" value="1"/>
</dbReference>
<keyword evidence="3 10" id="KW-0812">Transmembrane</keyword>
<evidence type="ECO:0000313" key="13">
    <source>
        <dbReference type="EMBL" id="KIM68062.1"/>
    </source>
</evidence>
<dbReference type="Pfam" id="PF00501">
    <property type="entry name" value="AMP-binding"/>
    <property type="match status" value="1"/>
</dbReference>
<dbReference type="FunFam" id="3.40.50.300:FF:000997">
    <property type="entry name" value="Multidrug resistance-associated protein 1"/>
    <property type="match status" value="1"/>
</dbReference>
<dbReference type="Gene3D" id="3.40.50.12780">
    <property type="entry name" value="N-terminal domain of ligase-like"/>
    <property type="match status" value="1"/>
</dbReference>
<dbReference type="GO" id="GO:0005524">
    <property type="term" value="F:ATP binding"/>
    <property type="evidence" value="ECO:0007669"/>
    <property type="project" value="UniProtKB-KW"/>
</dbReference>
<dbReference type="InterPro" id="IPR000873">
    <property type="entry name" value="AMP-dep_synth/lig_dom"/>
</dbReference>
<dbReference type="Gene3D" id="1.20.1560.10">
    <property type="entry name" value="ABC transporter type 1, transmembrane domain"/>
    <property type="match status" value="2"/>
</dbReference>
<dbReference type="CDD" id="cd03250">
    <property type="entry name" value="ABCC_MRP_domain1"/>
    <property type="match status" value="1"/>
</dbReference>
<dbReference type="InterPro" id="IPR042099">
    <property type="entry name" value="ANL_N_sf"/>
</dbReference>
<dbReference type="CDD" id="cd18579">
    <property type="entry name" value="ABC_6TM_ABCC_D1"/>
    <property type="match status" value="1"/>
</dbReference>
<keyword evidence="2" id="KW-0813">Transport</keyword>
<dbReference type="InterPro" id="IPR003593">
    <property type="entry name" value="AAA+_ATPase"/>
</dbReference>
<evidence type="ECO:0000259" key="11">
    <source>
        <dbReference type="PROSITE" id="PS50893"/>
    </source>
</evidence>
<dbReference type="PANTHER" id="PTHR24223:SF443">
    <property type="entry name" value="MULTIDRUG-RESISTANCE LIKE PROTEIN 1, ISOFORM I"/>
    <property type="match status" value="1"/>
</dbReference>
<evidence type="ECO:0000256" key="6">
    <source>
        <dbReference type="ARBA" id="ARBA00022840"/>
    </source>
</evidence>
<sequence>MSGTMLTPTEALLQVAKEHPFRVAVRSAGILWSYSALWSRVRQIADQIPDLDNTRNPIGLYMGLEIDYVAAAHAIWLAGRAVVFLSTKWTPEVLEVILARAQVCLVLHGATVPPEVSGVATISTLALLESQQPPSIVPPPLASEAVTEIPVICCITPTSGSTGVPKSIVYPMRRSLAVLCEESSTLLKPLDGQWLRGGTTFLRPLFEIRRFMFNQTTLYLDPSVSVADQCDALCQELESTRNSQLLRVHFTPSVFRAFADFAQMRAGDSPLPRGFRRVYWMVIGGESLSIRDLELARIVFPCATIACNYACSEVGFAGISQMFIRPNDPVPSAISFGATQGCSDLVLLDESLGVISQAEEGATGIIGFVTSQSATHYLGNEDATRHMFRPWNGEEMLLYTDDIGCMQADGAIAIKGRSSRNVKVNGLFVDLDYVERSLAPAFANAGHRVTGFKLVKSNATEKIVLFASTESTDAMFILKHARDALRTANGDDLAMVISSVRCIAEMPFNASYKVDLAKLQKMADEPCLLPPGLFAEAPGKISADAKVDALAEEIAAEIAKLSKSKELIPVTTPLLYSGLNSITVVRLYFWLQSEHEYEEEMTHLFEEEVTPLVLAMEILGDEADEDEDEDEDIDEIVIEPSSPASQATIVEEEPPKIALADDADDLIKSDTCEPEFEEVDISASRPRPVSTLVVMQPPVEPVPDSINDVPNHPTLHVTAFSFLFMTWMTPLLSLGAKRPLLESDLLPLRRNDEAIIVERWIDPFWTQLRGWFFDRKRKLPGLFNSVFGAAFGLWIISGLLWFISIGSMILAPLFLQQVIVAVNAPPAPTNNATALAEYNDVIMQNTGGFPLFLDNTYKLGGILLGLKLAATLCGRSSDQLVKRMALNVKTVLISAVYKKALRLSAESSQKYNKGYIMSLVNVDCESVSKAWEVTHQVWSIPVQLTVVTVLLCRLLGASAWAGIGVLFLALFILIMVVPVFMRKASPWFMRLGDRRLKTIREVLDGIRVVKVNGWENHFLNKLEGIRSEQLRWLRQFNTGVACFVIVGQITNTLMPLAAFSLFGRENMGKISAARVFPALSLFGMLVDPLIALPQLLSAFVIAMTSWGRIYVFLLAGEKTSTSDSLASGIMNINRYAITITGGAFSWPSAETAAAPAPVKQEKVIDDDADSIDLEKGADNEESEEASGPLPFLRDVNISIKRGSLTAVVGNVGSGKSSLLSAIIGEMMRVSGEVNCNGNVAYCAQQAWIQTSTIQENILFGRPLNIQQLQKAIQTTSFDTDLEGFPHGLATQMSEKGNNLSGGQKARLALSRAVYSDADIYLFDDVLAALDPRVGRNVFNNCIRKALRGKTRVLVTHQLQYLNQVDHIIVVSEGRIIEQGTFDELVARNGELNRLLSDVQSFSNDSETQKDNKRKSISGAQKATDEKPNTPDQLIVQEERNVGAVGVATWWAYLKATGGISMAVILFLEIVMLQGSVVILSQWLTWWTEGKFSEEASTRIGIYDGIGFASVLCLIVLNISVLMSTVRASRTFHSKALQGVLRAPMWWFEGQPIGRIMNRFSKDIEAIDQRLMPQLFQLVAGIGSLVSTVVIVGYSTPIMLAFMFPIAVIYWFVLRFYRKSLRELKRLESTQRGPLQSRISETLDGIPTIMAYRRETDFANAVGSLLDTSNKPTFLRMHAEIWVTLRMEALSSLIVFALVMLAHTKLVGNSTQFALALTYASTLTYLMNLLLKSAANVEAEMNSVERLMNYTESLPQEPAARLGSDPTQAMWPTRGQIVLRDIDAAYPSRPDKLVLRSVNLTFRAGETVVIVGRTGSGKSTLLSLLLRMIDPSAGSVEIDGRDPFIFSGTIRSALDFEGKFDDKALWQVLELVGMKQFVTSQESKLDTVVEDNGSNYSVGQRQLLCLAAAILRNPKILLLDEATASIDAGADVFIQQAMRRSCPNATILSVMHRLSDRILEECDRVLVMEQGVPIEFASPRELLARPNSMFSKLMAAARNSS</sequence>
<feature type="domain" description="ABC transporter" evidence="11">
    <location>
        <begin position="1168"/>
        <end position="1397"/>
    </location>
</feature>
<dbReference type="InterPro" id="IPR017871">
    <property type="entry name" value="ABC_transporter-like_CS"/>
</dbReference>
<dbReference type="Pfam" id="PF00005">
    <property type="entry name" value="ABC_tran"/>
    <property type="match status" value="2"/>
</dbReference>
<dbReference type="InterPro" id="IPR011527">
    <property type="entry name" value="ABC1_TM_dom"/>
</dbReference>
<feature type="transmembrane region" description="Helical" evidence="10">
    <location>
        <begin position="1505"/>
        <end position="1525"/>
    </location>
</feature>
<feature type="domain" description="ABC transmembrane type-1" evidence="12">
    <location>
        <begin position="795"/>
        <end position="1099"/>
    </location>
</feature>
<keyword evidence="4" id="KW-0677">Repeat</keyword>
<dbReference type="STRING" id="1036808.A0A0C3ASY6"/>
<keyword evidence="6" id="KW-0067">ATP-binding</keyword>
<dbReference type="InterPro" id="IPR036640">
    <property type="entry name" value="ABC1_TM_sf"/>
</dbReference>
<gene>
    <name evidence="13" type="ORF">SCLCIDRAFT_7224</name>
</gene>
<dbReference type="Proteomes" id="UP000053989">
    <property type="component" value="Unassembled WGS sequence"/>
</dbReference>
<feature type="transmembrane region" description="Helical" evidence="10">
    <location>
        <begin position="959"/>
        <end position="981"/>
    </location>
</feature>
<name>A0A0C3ASY6_9AGAM</name>
<dbReference type="SMART" id="SM00382">
    <property type="entry name" value="AAA"/>
    <property type="match status" value="2"/>
</dbReference>
<comment type="subcellular location">
    <subcellularLocation>
        <location evidence="1">Vacuole membrane</location>
        <topology evidence="1">Multi-pass membrane protein</topology>
    </subcellularLocation>
</comment>
<dbReference type="InterPro" id="IPR020845">
    <property type="entry name" value="AMP-binding_CS"/>
</dbReference>
<dbReference type="HOGENOM" id="CLU_000604_27_12_1"/>
<dbReference type="EMBL" id="KN822010">
    <property type="protein sequence ID" value="KIM68062.1"/>
    <property type="molecule type" value="Genomic_DNA"/>
</dbReference>
<keyword evidence="8 10" id="KW-0472">Membrane</keyword>
<feature type="transmembrane region" description="Helical" evidence="10">
    <location>
        <begin position="1462"/>
        <end position="1485"/>
    </location>
</feature>
<dbReference type="InParanoid" id="A0A0C3ASY6"/>
<evidence type="ECO:0000256" key="3">
    <source>
        <dbReference type="ARBA" id="ARBA00022692"/>
    </source>
</evidence>
<feature type="domain" description="ABC transmembrane type-1" evidence="12">
    <location>
        <begin position="1461"/>
        <end position="1738"/>
    </location>
</feature>
<evidence type="ECO:0000256" key="10">
    <source>
        <dbReference type="SAM" id="Phobius"/>
    </source>
</evidence>
<feature type="transmembrane region" description="Helical" evidence="10">
    <location>
        <begin position="1680"/>
        <end position="1700"/>
    </location>
</feature>
<evidence type="ECO:0000256" key="4">
    <source>
        <dbReference type="ARBA" id="ARBA00022737"/>
    </source>
</evidence>
<feature type="region of interest" description="Disordered" evidence="9">
    <location>
        <begin position="1402"/>
        <end position="1430"/>
    </location>
</feature>
<dbReference type="PROSITE" id="PS50929">
    <property type="entry name" value="ABC_TM1F"/>
    <property type="match status" value="2"/>
</dbReference>
<evidence type="ECO:0000256" key="1">
    <source>
        <dbReference type="ARBA" id="ARBA00004128"/>
    </source>
</evidence>
<evidence type="ECO:0000259" key="12">
    <source>
        <dbReference type="PROSITE" id="PS50929"/>
    </source>
</evidence>
<feature type="transmembrane region" description="Helical" evidence="10">
    <location>
        <begin position="1078"/>
        <end position="1102"/>
    </location>
</feature>
<dbReference type="InterPro" id="IPR027417">
    <property type="entry name" value="P-loop_NTPase"/>
</dbReference>
<dbReference type="SUPFAM" id="SSF90123">
    <property type="entry name" value="ABC transporter transmembrane region"/>
    <property type="match status" value="2"/>
</dbReference>
<dbReference type="GO" id="GO:0000329">
    <property type="term" value="C:fungal-type vacuole membrane"/>
    <property type="evidence" value="ECO:0007669"/>
    <property type="project" value="UniProtKB-ARBA"/>
</dbReference>
<feature type="transmembrane region" description="Helical" evidence="10">
    <location>
        <begin position="1036"/>
        <end position="1058"/>
    </location>
</feature>
<evidence type="ECO:0000256" key="8">
    <source>
        <dbReference type="ARBA" id="ARBA00023136"/>
    </source>
</evidence>
<proteinExistence type="predicted"/>
<dbReference type="Pfam" id="PF00664">
    <property type="entry name" value="ABC_membrane"/>
    <property type="match status" value="2"/>
</dbReference>
<dbReference type="PROSITE" id="PS50893">
    <property type="entry name" value="ABC_TRANSPORTER_2"/>
    <property type="match status" value="2"/>
</dbReference>
<feature type="transmembrane region" description="Helical" evidence="10">
    <location>
        <begin position="782"/>
        <end position="815"/>
    </location>
</feature>
<evidence type="ECO:0000256" key="9">
    <source>
        <dbReference type="SAM" id="MobiDB-lite"/>
    </source>
</evidence>
<dbReference type="InterPro" id="IPR050173">
    <property type="entry name" value="ABC_transporter_C-like"/>
</dbReference>
<dbReference type="OrthoDB" id="6500128at2759"/>
<keyword evidence="7 10" id="KW-1133">Transmembrane helix</keyword>
<keyword evidence="14" id="KW-1185">Reference proteome</keyword>
<dbReference type="FunFam" id="1.20.1560.10:FF:000010">
    <property type="entry name" value="Multidrug resistance-associated ABC transporter"/>
    <property type="match status" value="1"/>
</dbReference>
<dbReference type="InterPro" id="IPR003439">
    <property type="entry name" value="ABC_transporter-like_ATP-bd"/>
</dbReference>
<dbReference type="GO" id="GO:0140359">
    <property type="term" value="F:ABC-type transporter activity"/>
    <property type="evidence" value="ECO:0007669"/>
    <property type="project" value="InterPro"/>
</dbReference>
<dbReference type="InterPro" id="IPR044746">
    <property type="entry name" value="ABCC_6TM_D1"/>
</dbReference>
<reference evidence="13 14" key="1">
    <citation type="submission" date="2014-04" db="EMBL/GenBank/DDBJ databases">
        <authorList>
            <consortium name="DOE Joint Genome Institute"/>
            <person name="Kuo A."/>
            <person name="Kohler A."/>
            <person name="Nagy L.G."/>
            <person name="Floudas D."/>
            <person name="Copeland A."/>
            <person name="Barry K.W."/>
            <person name="Cichocki N."/>
            <person name="Veneault-Fourrey C."/>
            <person name="LaButti K."/>
            <person name="Lindquist E.A."/>
            <person name="Lipzen A."/>
            <person name="Lundell T."/>
            <person name="Morin E."/>
            <person name="Murat C."/>
            <person name="Sun H."/>
            <person name="Tunlid A."/>
            <person name="Henrissat B."/>
            <person name="Grigoriev I.V."/>
            <person name="Hibbett D.S."/>
            <person name="Martin F."/>
            <person name="Nordberg H.P."/>
            <person name="Cantor M.N."/>
            <person name="Hua S.X."/>
        </authorList>
    </citation>
    <scope>NUCLEOTIDE SEQUENCE [LARGE SCALE GENOMIC DNA]</scope>
    <source>
        <strain evidence="13 14">Foug A</strain>
    </source>
</reference>
<keyword evidence="5" id="KW-0547">Nucleotide-binding</keyword>
<accession>A0A0C3ASY6</accession>